<reference evidence="1 2" key="1">
    <citation type="submission" date="2024-10" db="EMBL/GenBank/DDBJ databases">
        <title>The Natural Products Discovery Center: Release of the First 8490 Sequenced Strains for Exploring Actinobacteria Biosynthetic Diversity.</title>
        <authorList>
            <person name="Kalkreuter E."/>
            <person name="Kautsar S.A."/>
            <person name="Yang D."/>
            <person name="Bader C.D."/>
            <person name="Teijaro C.N."/>
            <person name="Fluegel L."/>
            <person name="Davis C.M."/>
            <person name="Simpson J.R."/>
            <person name="Lauterbach L."/>
            <person name="Steele A.D."/>
            <person name="Gui C."/>
            <person name="Meng S."/>
            <person name="Li G."/>
            <person name="Viehrig K."/>
            <person name="Ye F."/>
            <person name="Su P."/>
            <person name="Kiefer A.F."/>
            <person name="Nichols A."/>
            <person name="Cepeda A.J."/>
            <person name="Yan W."/>
            <person name="Fan B."/>
            <person name="Jiang Y."/>
            <person name="Adhikari A."/>
            <person name="Zheng C.-J."/>
            <person name="Schuster L."/>
            <person name="Cowan T.M."/>
            <person name="Smanski M.J."/>
            <person name="Chevrette M.G."/>
            <person name="De Carvalho L.P.S."/>
            <person name="Shen B."/>
        </authorList>
    </citation>
    <scope>NUCLEOTIDE SEQUENCE [LARGE SCALE GENOMIC DNA]</scope>
    <source>
        <strain evidence="1 2">NPDC049845</strain>
    </source>
</reference>
<proteinExistence type="predicted"/>
<evidence type="ECO:0000313" key="2">
    <source>
        <dbReference type="Proteomes" id="UP001612812"/>
    </source>
</evidence>
<organism evidence="1 2">
    <name type="scientific">Micromonospora maritima</name>
    <dbReference type="NCBI Taxonomy" id="986711"/>
    <lineage>
        <taxon>Bacteria</taxon>
        <taxon>Bacillati</taxon>
        <taxon>Actinomycetota</taxon>
        <taxon>Actinomycetes</taxon>
        <taxon>Micromonosporales</taxon>
        <taxon>Micromonosporaceae</taxon>
        <taxon>Micromonospora</taxon>
    </lineage>
</organism>
<sequence length="42" mass="4320">MGALLDRDDLTSQLAVVRNTLTALELPRGDLVGAATGSTLPP</sequence>
<gene>
    <name evidence="1" type="ORF">ACIBP4_04515</name>
</gene>
<dbReference type="EMBL" id="JBITLE010000001">
    <property type="protein sequence ID" value="MFI7261559.1"/>
    <property type="molecule type" value="Genomic_DNA"/>
</dbReference>
<evidence type="ECO:0000313" key="1">
    <source>
        <dbReference type="EMBL" id="MFI7261559.1"/>
    </source>
</evidence>
<comment type="caution">
    <text evidence="1">The sequence shown here is derived from an EMBL/GenBank/DDBJ whole genome shotgun (WGS) entry which is preliminary data.</text>
</comment>
<accession>A0ABW7ZFD9</accession>
<dbReference type="Proteomes" id="UP001612812">
    <property type="component" value="Unassembled WGS sequence"/>
</dbReference>
<protein>
    <submittedName>
        <fullName evidence="1">Uncharacterized protein</fullName>
    </submittedName>
</protein>
<name>A0ABW7ZFD9_9ACTN</name>
<keyword evidence="2" id="KW-1185">Reference proteome</keyword>
<dbReference type="RefSeq" id="WP_396768535.1">
    <property type="nucleotide sequence ID" value="NZ_JBITLA010000002.1"/>
</dbReference>